<dbReference type="PANTHER" id="PTHR21240">
    <property type="entry name" value="2-AMINO-3-CARBOXYLMUCONATE-6-SEMIALDEHYDE DECARBOXYLASE"/>
    <property type="match status" value="1"/>
</dbReference>
<dbReference type="SUPFAM" id="SSF51556">
    <property type="entry name" value="Metallo-dependent hydrolases"/>
    <property type="match status" value="1"/>
</dbReference>
<dbReference type="PANTHER" id="PTHR21240:SF28">
    <property type="entry name" value="ISO-OROTATE DECARBOXYLASE (EUROFUNG)"/>
    <property type="match status" value="1"/>
</dbReference>
<dbReference type="GO" id="GO:0016831">
    <property type="term" value="F:carboxy-lyase activity"/>
    <property type="evidence" value="ECO:0007669"/>
    <property type="project" value="InterPro"/>
</dbReference>
<dbReference type="AlphaFoldDB" id="A0A930UVH7"/>
<dbReference type="Pfam" id="PF04909">
    <property type="entry name" value="Amidohydro_2"/>
    <property type="match status" value="1"/>
</dbReference>
<organism evidence="3 4">
    <name type="scientific">Nocardioides acrostichi</name>
    <dbReference type="NCBI Taxonomy" id="2784339"/>
    <lineage>
        <taxon>Bacteria</taxon>
        <taxon>Bacillati</taxon>
        <taxon>Actinomycetota</taxon>
        <taxon>Actinomycetes</taxon>
        <taxon>Propionibacteriales</taxon>
        <taxon>Nocardioidaceae</taxon>
        <taxon>Nocardioides</taxon>
    </lineage>
</organism>
<evidence type="ECO:0000259" key="2">
    <source>
        <dbReference type="Pfam" id="PF04909"/>
    </source>
</evidence>
<protein>
    <submittedName>
        <fullName evidence="3">Amidohydrolase</fullName>
    </submittedName>
</protein>
<dbReference type="Proteomes" id="UP000656804">
    <property type="component" value="Unassembled WGS sequence"/>
</dbReference>
<proteinExistence type="predicted"/>
<evidence type="ECO:0000256" key="1">
    <source>
        <dbReference type="ARBA" id="ARBA00023239"/>
    </source>
</evidence>
<keyword evidence="1" id="KW-0456">Lyase</keyword>
<dbReference type="Gene3D" id="3.20.20.140">
    <property type="entry name" value="Metal-dependent hydrolases"/>
    <property type="match status" value="1"/>
</dbReference>
<gene>
    <name evidence="3" type="ORF">ISG29_07910</name>
</gene>
<dbReference type="GO" id="GO:0005737">
    <property type="term" value="C:cytoplasm"/>
    <property type="evidence" value="ECO:0007669"/>
    <property type="project" value="TreeGrafter"/>
</dbReference>
<dbReference type="EMBL" id="JADIVZ010000003">
    <property type="protein sequence ID" value="MBF4161613.1"/>
    <property type="molecule type" value="Genomic_DNA"/>
</dbReference>
<dbReference type="InterPro" id="IPR032466">
    <property type="entry name" value="Metal_Hydrolase"/>
</dbReference>
<evidence type="ECO:0000313" key="4">
    <source>
        <dbReference type="Proteomes" id="UP000656804"/>
    </source>
</evidence>
<dbReference type="CDD" id="cd01292">
    <property type="entry name" value="metallo-dependent_hydrolases"/>
    <property type="match status" value="1"/>
</dbReference>
<accession>A0A930UVH7</accession>
<evidence type="ECO:0000313" key="3">
    <source>
        <dbReference type="EMBL" id="MBF4161613.1"/>
    </source>
</evidence>
<feature type="domain" description="Amidohydrolase-related" evidence="2">
    <location>
        <begin position="14"/>
        <end position="284"/>
    </location>
</feature>
<comment type="caution">
    <text evidence="3">The sequence shown here is derived from an EMBL/GenBank/DDBJ whole genome shotgun (WGS) entry which is preliminary data.</text>
</comment>
<dbReference type="InterPro" id="IPR006680">
    <property type="entry name" value="Amidohydro-rel"/>
</dbReference>
<dbReference type="GO" id="GO:0016787">
    <property type="term" value="F:hydrolase activity"/>
    <property type="evidence" value="ECO:0007669"/>
    <property type="project" value="InterPro"/>
</dbReference>
<sequence>MRATYDALGISGIVDVHTHFMPEPVLAKVWAYFDAVGPLLGRPWPITYRADEPTRVRMLRDLGVRTWTSLNYPHKPDMAAWLNEWSATFAAGHPDCLHSATFYPEPGAEAYVRRALDAGARVFKAHVQVGDYDPNDALLDGVWRVLSEAGTPIVIHGGHGPAPGTHTGPAGMVRLARRFPDLVLVVAHMGLPDYAAFLDLVETSRSVHLDTTMAFTAFTEETAPFPASELARLRDLGERVLFGSDYPNIPYPYLHAVESVTGLGLGDDWNRAVLHDNAVRLFGLE</sequence>
<dbReference type="InterPro" id="IPR032465">
    <property type="entry name" value="ACMSD"/>
</dbReference>
<keyword evidence="4" id="KW-1185">Reference proteome</keyword>
<name>A0A930UVH7_9ACTN</name>
<dbReference type="GO" id="GO:0019748">
    <property type="term" value="P:secondary metabolic process"/>
    <property type="evidence" value="ECO:0007669"/>
    <property type="project" value="TreeGrafter"/>
</dbReference>
<reference evidence="3" key="1">
    <citation type="submission" date="2020-11" db="EMBL/GenBank/DDBJ databases">
        <title>Nocardioides sp. CBS4Y-1, whole genome shotgun sequence.</title>
        <authorList>
            <person name="Tuo L."/>
        </authorList>
    </citation>
    <scope>NUCLEOTIDE SEQUENCE</scope>
    <source>
        <strain evidence="3">CBS4Y-1</strain>
    </source>
</reference>